<accession>A0AC58QE41</accession>
<dbReference type="RefSeq" id="XP_074220543.1">
    <property type="nucleotide sequence ID" value="XM_074364442.1"/>
</dbReference>
<evidence type="ECO:0000313" key="1">
    <source>
        <dbReference type="Proteomes" id="UP001732780"/>
    </source>
</evidence>
<proteinExistence type="predicted"/>
<reference evidence="2" key="1">
    <citation type="submission" date="2025-08" db="UniProtKB">
        <authorList>
            <consortium name="RefSeq"/>
        </authorList>
    </citation>
    <scope>IDENTIFICATION</scope>
    <source>
        <tissue evidence="2">Blood</tissue>
    </source>
</reference>
<evidence type="ECO:0000313" key="2">
    <source>
        <dbReference type="RefSeq" id="XP_074220543.1"/>
    </source>
</evidence>
<organism evidence="1 2">
    <name type="scientific">Camelus bactrianus</name>
    <name type="common">Bactrian camel</name>
    <dbReference type="NCBI Taxonomy" id="9837"/>
    <lineage>
        <taxon>Eukaryota</taxon>
        <taxon>Metazoa</taxon>
        <taxon>Chordata</taxon>
        <taxon>Craniata</taxon>
        <taxon>Vertebrata</taxon>
        <taxon>Euteleostomi</taxon>
        <taxon>Mammalia</taxon>
        <taxon>Eutheria</taxon>
        <taxon>Laurasiatheria</taxon>
        <taxon>Artiodactyla</taxon>
        <taxon>Tylopoda</taxon>
        <taxon>Camelidae</taxon>
        <taxon>Camelus</taxon>
    </lineage>
</organism>
<protein>
    <submittedName>
        <fullName evidence="2">Delta and Notch-like epidermal growth factor-related receptor isoform X1</fullName>
    </submittedName>
</protein>
<sequence>MFSVQMATAPCPADPACVEGEQYRRQEMACSMPEGPGLSFLSSTFEGSTKAAGSRGREVSWLPAACDQPFLSLGRSVGAVGSIRGDIVSGAWCVTLPAGCPWRRTFELVADPCASNPCHHGNCSSSGSSDGYLCICNEGHEGPNCEQTPPSVPASGWTESMAPRQLQPVPATQEPDIILPGSQATVTLPTWQPKTGQKVVEMKWDQVEVTPDIACGNASSNSSAGGRLVTFEVPQNTSVKIRQDAAASLILLWKVTATGFQQCSLIDGRSMTLLQAPGGLVLLEEMLALGHNHFIGFVNDSVTKSIVALRLTLVVKASTCVRGDGHASDLECSGKGRCTTKPSEATFSCDCDEQYVGTYCEEFDACQGRPCLNNASCVDAIEKQDGRNFTCVCLAGYTGELCQSKIDYCILDPCRNGATCISNLSGFTCQCPEGYLGPACEEKADPCASAPCRNNGTCYADGPRFGCSCSAGFTGPACAQLVDFCALSPCAHGSCRSVGTSYKCLCDPGYHGLYCEEEYNECLSAPCLNAATCRDLVNGYECVCLAEYKGIHCEAYKDPCANISCLNGGTCDSDGLNGTCVCTPGFTGEECDIDINECDSNPCHHAGTCLDQPNGYTCHCPHGWVGANCEIHLQWKSGHMAESLSSMPRHSLYIIIGALCVAFILMLIILIVGICRISRIEYQGSSRPAYEEFYNCRSIDSEFSNAIASIRHARFGKKSRPAMYDVTPIAYEDYSPDDKPLVTLIKTKDL</sequence>
<keyword evidence="1" id="KW-1185">Reference proteome</keyword>
<name>A0AC58QE41_CAMBA</name>
<gene>
    <name evidence="2" type="primary">DNER</name>
</gene>
<dbReference type="Proteomes" id="UP001732780">
    <property type="component" value="Chromosome 5"/>
</dbReference>